<feature type="domain" description="DNA-binding phage zinc finger" evidence="1">
    <location>
        <begin position="109"/>
        <end position="148"/>
    </location>
</feature>
<protein>
    <recommendedName>
        <fullName evidence="1">DNA-binding phage zinc finger domain-containing protein</fullName>
    </recommendedName>
</protein>
<evidence type="ECO:0000313" key="3">
    <source>
        <dbReference type="Proteomes" id="UP001057233"/>
    </source>
</evidence>
<evidence type="ECO:0000313" key="2">
    <source>
        <dbReference type="EMBL" id="URG17439.1"/>
    </source>
</evidence>
<keyword evidence="3" id="KW-1185">Reference proteome</keyword>
<evidence type="ECO:0000259" key="1">
    <source>
        <dbReference type="Pfam" id="PF24623"/>
    </source>
</evidence>
<gene>
    <name evidence="2" type="ORF">Mbo2_069</name>
</gene>
<accession>A0A9E7LH60</accession>
<reference evidence="2" key="1">
    <citation type="submission" date="2022-04" db="EMBL/GenBank/DDBJ databases">
        <authorList>
            <person name="Hwangbo M."/>
            <person name="Wang B."/>
            <person name="Gill J.J."/>
            <person name="Chu K.-H."/>
            <person name="Young R."/>
        </authorList>
    </citation>
    <scope>NUCLEOTIDE SEQUENCE</scope>
</reference>
<sequence length="180" mass="21005">MTGIPVHRKYMSICHDCEVRVIRVAVPEQGNEILLDPQHEIAKGWTLERNGSQVIARSVPLFQQHKCDWQTMSKSQRDRYQLTRDEIADSRFRRQDGYPNVFLATYSGWQNVICPKCGAPEGEECNDMRKGIAPRKVMLAHKERSEFALDQRGLEFVYHPRLFEWVIRTKKTATEKEGEK</sequence>
<dbReference type="Pfam" id="PF24623">
    <property type="entry name" value="Phage_zn_bind_8"/>
    <property type="match status" value="1"/>
</dbReference>
<dbReference type="EMBL" id="ON191531">
    <property type="protein sequence ID" value="URG17439.1"/>
    <property type="molecule type" value="Genomic_DNA"/>
</dbReference>
<dbReference type="Proteomes" id="UP001057233">
    <property type="component" value="Segment"/>
</dbReference>
<name>A0A9E7LH60_9CAUD</name>
<dbReference type="InterPro" id="IPR056911">
    <property type="entry name" value="Phage_Znf_bind_put"/>
</dbReference>
<proteinExistence type="predicted"/>
<organism evidence="2 3">
    <name type="scientific">Rhodococcus phage Mbo2</name>
    <dbReference type="NCBI Taxonomy" id="2936911"/>
    <lineage>
        <taxon>Viruses</taxon>
        <taxon>Duplodnaviria</taxon>
        <taxon>Heunggongvirae</taxon>
        <taxon>Uroviricota</taxon>
        <taxon>Caudoviricetes</taxon>
        <taxon>Caudoviricetes incertae sedis</taxon>
        <taxon>Mboduovirus</taxon>
        <taxon>Mboduovirus mbo2</taxon>
    </lineage>
</organism>